<protein>
    <submittedName>
        <fullName evidence="2">Uncharacterized protein</fullName>
    </submittedName>
</protein>
<feature type="compositionally biased region" description="Polar residues" evidence="1">
    <location>
        <begin position="1"/>
        <end position="17"/>
    </location>
</feature>
<organism evidence="2 3">
    <name type="scientific">Kribbella italica</name>
    <dbReference type="NCBI Taxonomy" id="1540520"/>
    <lineage>
        <taxon>Bacteria</taxon>
        <taxon>Bacillati</taxon>
        <taxon>Actinomycetota</taxon>
        <taxon>Actinomycetes</taxon>
        <taxon>Propionibacteriales</taxon>
        <taxon>Kribbellaceae</taxon>
        <taxon>Kribbella</taxon>
    </lineage>
</organism>
<proteinExistence type="predicted"/>
<reference evidence="2 3" key="1">
    <citation type="submission" date="2020-08" db="EMBL/GenBank/DDBJ databases">
        <title>Sequencing the genomes of 1000 actinobacteria strains.</title>
        <authorList>
            <person name="Klenk H.-P."/>
        </authorList>
    </citation>
    <scope>NUCLEOTIDE SEQUENCE [LARGE SCALE GENOMIC DNA]</scope>
    <source>
        <strain evidence="2 3">DSM 28967</strain>
    </source>
</reference>
<evidence type="ECO:0000256" key="1">
    <source>
        <dbReference type="SAM" id="MobiDB-lite"/>
    </source>
</evidence>
<dbReference type="EMBL" id="JACHMY010000001">
    <property type="protein sequence ID" value="MBB5834939.1"/>
    <property type="molecule type" value="Genomic_DNA"/>
</dbReference>
<keyword evidence="3" id="KW-1185">Reference proteome</keyword>
<evidence type="ECO:0000313" key="3">
    <source>
        <dbReference type="Proteomes" id="UP000549971"/>
    </source>
</evidence>
<comment type="caution">
    <text evidence="2">The sequence shown here is derived from an EMBL/GenBank/DDBJ whole genome shotgun (WGS) entry which is preliminary data.</text>
</comment>
<dbReference type="AlphaFoldDB" id="A0A7W9J3Z2"/>
<name>A0A7W9J3Z2_9ACTN</name>
<sequence length="241" mass="26007">MNSTVSSGRPRSISSVRTDGGPSTEAALELGRKLAEACEDHDVTGQWMAHHLAALVTAADGADEIAVEQRVEIVKTILMVWGARRRLPGDPPAHELDMVLSALDVLGDDRPWKFSRLQKYADGLDTAEAAGVPLVVKAASLERLTRQAVLALFWLACQEAASHNEDWLVTVTAAVAPLEDELTSTTRRVHRRLREFIDAEQLSGADADKEAGIDTSVLALGLRAMGAELVAIADELETNRP</sequence>
<accession>A0A7W9J3Z2</accession>
<dbReference type="RefSeq" id="WP_184794644.1">
    <property type="nucleotide sequence ID" value="NZ_JACHMY010000001.1"/>
</dbReference>
<gene>
    <name evidence="2" type="ORF">HDA39_001673</name>
</gene>
<evidence type="ECO:0000313" key="2">
    <source>
        <dbReference type="EMBL" id="MBB5834939.1"/>
    </source>
</evidence>
<feature type="region of interest" description="Disordered" evidence="1">
    <location>
        <begin position="1"/>
        <end position="24"/>
    </location>
</feature>
<dbReference type="Proteomes" id="UP000549971">
    <property type="component" value="Unassembled WGS sequence"/>
</dbReference>